<comment type="caution">
    <text evidence="1">The sequence shown here is derived from an EMBL/GenBank/DDBJ whole genome shotgun (WGS) entry which is preliminary data.</text>
</comment>
<dbReference type="Proteomes" id="UP001501288">
    <property type="component" value="Unassembled WGS sequence"/>
</dbReference>
<keyword evidence="2" id="KW-1185">Reference proteome</keyword>
<evidence type="ECO:0000313" key="1">
    <source>
        <dbReference type="EMBL" id="GAA1541237.1"/>
    </source>
</evidence>
<gene>
    <name evidence="1" type="ORF">GCM10009762_13410</name>
</gene>
<dbReference type="EMBL" id="BAAANV010000033">
    <property type="protein sequence ID" value="GAA1541237.1"/>
    <property type="molecule type" value="Genomic_DNA"/>
</dbReference>
<sequence length="61" mass="6693">MVRFSFRKDGTKPRALHSFTQADLDTIAARINERPRKVLGWASSHDAYADSLSTISGALTG</sequence>
<accession>A0ABN2BHN9</accession>
<name>A0ABN2BHN9_9MICO</name>
<reference evidence="1 2" key="1">
    <citation type="journal article" date="2019" name="Int. J. Syst. Evol. Microbiol.">
        <title>The Global Catalogue of Microorganisms (GCM) 10K type strain sequencing project: providing services to taxonomists for standard genome sequencing and annotation.</title>
        <authorList>
            <consortium name="The Broad Institute Genomics Platform"/>
            <consortium name="The Broad Institute Genome Sequencing Center for Infectious Disease"/>
            <person name="Wu L."/>
            <person name="Ma J."/>
        </authorList>
    </citation>
    <scope>NUCLEOTIDE SEQUENCE [LARGE SCALE GENOMIC DNA]</scope>
    <source>
        <strain evidence="1 2">JCM 14588</strain>
    </source>
</reference>
<protein>
    <submittedName>
        <fullName evidence="1">Uncharacterized protein</fullName>
    </submittedName>
</protein>
<proteinExistence type="predicted"/>
<evidence type="ECO:0000313" key="2">
    <source>
        <dbReference type="Proteomes" id="UP001501288"/>
    </source>
</evidence>
<dbReference type="RefSeq" id="WP_346030099.1">
    <property type="nucleotide sequence ID" value="NZ_BAAANV010000033.1"/>
</dbReference>
<organism evidence="1 2">
    <name type="scientific">Dermacoccus barathri</name>
    <dbReference type="NCBI Taxonomy" id="322601"/>
    <lineage>
        <taxon>Bacteria</taxon>
        <taxon>Bacillati</taxon>
        <taxon>Actinomycetota</taxon>
        <taxon>Actinomycetes</taxon>
        <taxon>Micrococcales</taxon>
        <taxon>Dermacoccaceae</taxon>
        <taxon>Dermacoccus</taxon>
    </lineage>
</organism>